<dbReference type="OMA" id="PELECTH"/>
<dbReference type="Proteomes" id="UP000824469">
    <property type="component" value="Unassembled WGS sequence"/>
</dbReference>
<dbReference type="PANTHER" id="PTHR46148">
    <property type="entry name" value="CHROMO DOMAIN-CONTAINING PROTEIN"/>
    <property type="match status" value="1"/>
</dbReference>
<evidence type="ECO:0000259" key="1">
    <source>
        <dbReference type="Pfam" id="PF24626"/>
    </source>
</evidence>
<protein>
    <recommendedName>
        <fullName evidence="1">Tf2-1-like SH3-like domain-containing protein</fullName>
    </recommendedName>
</protein>
<gene>
    <name evidence="2" type="ORF">KI387_043589</name>
</gene>
<dbReference type="InterPro" id="IPR056924">
    <property type="entry name" value="SH3_Tf2-1"/>
</dbReference>
<organism evidence="2 3">
    <name type="scientific">Taxus chinensis</name>
    <name type="common">Chinese yew</name>
    <name type="synonym">Taxus wallichiana var. chinensis</name>
    <dbReference type="NCBI Taxonomy" id="29808"/>
    <lineage>
        <taxon>Eukaryota</taxon>
        <taxon>Viridiplantae</taxon>
        <taxon>Streptophyta</taxon>
        <taxon>Embryophyta</taxon>
        <taxon>Tracheophyta</taxon>
        <taxon>Spermatophyta</taxon>
        <taxon>Pinopsida</taxon>
        <taxon>Pinidae</taxon>
        <taxon>Conifers II</taxon>
        <taxon>Cupressales</taxon>
        <taxon>Taxaceae</taxon>
        <taxon>Taxus</taxon>
    </lineage>
</organism>
<dbReference type="AlphaFoldDB" id="A0AA38F763"/>
<feature type="domain" description="Tf2-1-like SH3-like" evidence="1">
    <location>
        <begin position="56"/>
        <end position="121"/>
    </location>
</feature>
<keyword evidence="3" id="KW-1185">Reference proteome</keyword>
<dbReference type="PANTHER" id="PTHR46148:SF44">
    <property type="entry name" value="GAG-POL POLYPROTEIN"/>
    <property type="match status" value="1"/>
</dbReference>
<comment type="caution">
    <text evidence="2">The sequence shown here is derived from an EMBL/GenBank/DDBJ whole genome shotgun (WGS) entry which is preliminary data.</text>
</comment>
<feature type="non-terminal residue" evidence="2">
    <location>
        <position position="1"/>
    </location>
</feature>
<evidence type="ECO:0000313" key="2">
    <source>
        <dbReference type="EMBL" id="KAH9291221.1"/>
    </source>
</evidence>
<name>A0AA38F763_TAXCH</name>
<dbReference type="EMBL" id="JAHRHJ020003763">
    <property type="protein sequence ID" value="KAH9291221.1"/>
    <property type="molecule type" value="Genomic_DNA"/>
</dbReference>
<dbReference type="Pfam" id="PF24626">
    <property type="entry name" value="SH3_Tf2-1"/>
    <property type="match status" value="1"/>
</dbReference>
<proteinExistence type="predicted"/>
<sequence>TPVSWDSVEDREVIGPEILTEMEQQVKLIHERLKEATDRQKSYADLKRVDRNFELGDKVFLRVKPRKSSITFGKAAKLSPRFVGPFEIVEIINPVAYRLALPPALSRMHDVFHISLLKKYVSDLSHVLNWNSLQVEDPGIIV</sequence>
<evidence type="ECO:0000313" key="3">
    <source>
        <dbReference type="Proteomes" id="UP000824469"/>
    </source>
</evidence>
<accession>A0AA38F763</accession>
<feature type="non-terminal residue" evidence="2">
    <location>
        <position position="142"/>
    </location>
</feature>
<reference evidence="2 3" key="1">
    <citation type="journal article" date="2021" name="Nat. Plants">
        <title>The Taxus genome provides insights into paclitaxel biosynthesis.</title>
        <authorList>
            <person name="Xiong X."/>
            <person name="Gou J."/>
            <person name="Liao Q."/>
            <person name="Li Y."/>
            <person name="Zhou Q."/>
            <person name="Bi G."/>
            <person name="Li C."/>
            <person name="Du R."/>
            <person name="Wang X."/>
            <person name="Sun T."/>
            <person name="Guo L."/>
            <person name="Liang H."/>
            <person name="Lu P."/>
            <person name="Wu Y."/>
            <person name="Zhang Z."/>
            <person name="Ro D.K."/>
            <person name="Shang Y."/>
            <person name="Huang S."/>
            <person name="Yan J."/>
        </authorList>
    </citation>
    <scope>NUCLEOTIDE SEQUENCE [LARGE SCALE GENOMIC DNA]</scope>
    <source>
        <strain evidence="2">Ta-2019</strain>
    </source>
</reference>